<dbReference type="Proteomes" id="UP001177260">
    <property type="component" value="Unassembled WGS sequence"/>
</dbReference>
<proteinExistence type="predicted"/>
<organism evidence="1 2">
    <name type="scientific">Aspergillus melleus</name>
    <dbReference type="NCBI Taxonomy" id="138277"/>
    <lineage>
        <taxon>Eukaryota</taxon>
        <taxon>Fungi</taxon>
        <taxon>Dikarya</taxon>
        <taxon>Ascomycota</taxon>
        <taxon>Pezizomycotina</taxon>
        <taxon>Eurotiomycetes</taxon>
        <taxon>Eurotiomycetidae</taxon>
        <taxon>Eurotiales</taxon>
        <taxon>Aspergillaceae</taxon>
        <taxon>Aspergillus</taxon>
        <taxon>Aspergillus subgen. Circumdati</taxon>
    </lineage>
</organism>
<sequence length="666" mass="74800">MVSPLSPIAGDVTPRQAPSKARTKQAAKSRPNTQRRVYGKRKVDAPRAVFDQGSPAKTEMKKSTTTVHEAVDSLREKLAEVRIKDAQDAPQEGEPELVNSSEKTIEKIEEPVNEMPETTENVDEIPNTTERTDTPEVQTSNTEPENETAESTPSKHQSAPKKQLETMVEVRVSPKTTARRTKQEPKENQDTSEIGRRATRRNKPAENKPAQRQSAGFVSDPKANAYVRTILDEALSPVAAQSVQKFGSWAARAGNMLEVVKIAEGSYGEVYKLRLREEVCKKEMSKSKLARLKAYGDGVFKVVPLRAQSGPGSKKFTSIDEIVSEVKMLKYLDPIPGFARFREIHVVQGRFPESFQKAWDHYKKTKDDCLNPNPSSKRAYPDLQLWAIIEMDDAGCELEKFSWTSIFQIYDIFWGVAMALARAEEYAQFEHRDLHLGNVCIRSTRSDGRMDPPTELEVIRLPSASGFGISTLETTIIDYSLSRAELRTAEEAGEVVDIASSDLDKKQIFDAVGRDEDEILLRNTYRYMRAQLYTGQPLDANKPADIPGIWGEYAPRTNLVWLLFLLKSLLKNHKTEAPPQRQPLAPRSPNKEVQPKSNMQKKTNLSTQAATQVQSNVSQWQKILHGRLTSVLELLDLGHGHEDMCCAADLVAYAIDSQWLGEQDFF</sequence>
<protein>
    <submittedName>
        <fullName evidence="1">Uncharacterized protein</fullName>
    </submittedName>
</protein>
<reference evidence="1 2" key="1">
    <citation type="journal article" date="2023" name="ACS Omega">
        <title>Identification of the Neoaspergillic Acid Biosynthesis Gene Cluster by Establishing an In Vitro CRISPR-Ribonucleoprotein Genetic System in Aspergillus melleus.</title>
        <authorList>
            <person name="Yuan B."/>
            <person name="Grau M.F."/>
            <person name="Murata R.M."/>
            <person name="Torok T."/>
            <person name="Venkateswaran K."/>
            <person name="Stajich J.E."/>
            <person name="Wang C.C.C."/>
        </authorList>
    </citation>
    <scope>NUCLEOTIDE SEQUENCE [LARGE SCALE GENOMIC DNA]</scope>
    <source>
        <strain evidence="1 2">IMV 1140</strain>
    </source>
</reference>
<gene>
    <name evidence="1" type="ORF">N8T08_005657</name>
</gene>
<evidence type="ECO:0000313" key="2">
    <source>
        <dbReference type="Proteomes" id="UP001177260"/>
    </source>
</evidence>
<name>A0ACC3B2A3_9EURO</name>
<dbReference type="EMBL" id="JAOPJF010000032">
    <property type="protein sequence ID" value="KAK1144244.1"/>
    <property type="molecule type" value="Genomic_DNA"/>
</dbReference>
<evidence type="ECO:0000313" key="1">
    <source>
        <dbReference type="EMBL" id="KAK1144244.1"/>
    </source>
</evidence>
<accession>A0ACC3B2A3</accession>
<comment type="caution">
    <text evidence="1">The sequence shown here is derived from an EMBL/GenBank/DDBJ whole genome shotgun (WGS) entry which is preliminary data.</text>
</comment>
<keyword evidence="2" id="KW-1185">Reference proteome</keyword>